<evidence type="ECO:0000313" key="8">
    <source>
        <dbReference type="EMBL" id="CAF0806016.1"/>
    </source>
</evidence>
<protein>
    <recommendedName>
        <fullName evidence="7">Derlin</fullName>
    </recommendedName>
</protein>
<evidence type="ECO:0000313" key="9">
    <source>
        <dbReference type="EMBL" id="CAF0857806.1"/>
    </source>
</evidence>
<evidence type="ECO:0000256" key="1">
    <source>
        <dbReference type="ARBA" id="ARBA00004477"/>
    </source>
</evidence>
<proteinExistence type="inferred from homology"/>
<dbReference type="InterPro" id="IPR035952">
    <property type="entry name" value="Rhomboid-like_sf"/>
</dbReference>
<dbReference type="EMBL" id="CAJNOO010000106">
    <property type="protein sequence ID" value="CAF0806016.1"/>
    <property type="molecule type" value="Genomic_DNA"/>
</dbReference>
<feature type="transmembrane region" description="Helical" evidence="7">
    <location>
        <begin position="142"/>
        <end position="166"/>
    </location>
</feature>
<dbReference type="Proteomes" id="UP000663874">
    <property type="component" value="Unassembled WGS sequence"/>
</dbReference>
<organism evidence="8 12">
    <name type="scientific">Rotaria sordida</name>
    <dbReference type="NCBI Taxonomy" id="392033"/>
    <lineage>
        <taxon>Eukaryota</taxon>
        <taxon>Metazoa</taxon>
        <taxon>Spiralia</taxon>
        <taxon>Gnathifera</taxon>
        <taxon>Rotifera</taxon>
        <taxon>Eurotatoria</taxon>
        <taxon>Bdelloidea</taxon>
        <taxon>Philodinida</taxon>
        <taxon>Philodinidae</taxon>
        <taxon>Rotaria</taxon>
    </lineage>
</organism>
<evidence type="ECO:0000256" key="7">
    <source>
        <dbReference type="RuleBase" id="RU363059"/>
    </source>
</evidence>
<evidence type="ECO:0000313" key="12">
    <source>
        <dbReference type="Proteomes" id="UP000663882"/>
    </source>
</evidence>
<dbReference type="GO" id="GO:0006950">
    <property type="term" value="P:response to stress"/>
    <property type="evidence" value="ECO:0007669"/>
    <property type="project" value="UniProtKB-ARBA"/>
</dbReference>
<comment type="similarity">
    <text evidence="2 7">Belongs to the derlin family.</text>
</comment>
<evidence type="ECO:0000313" key="11">
    <source>
        <dbReference type="EMBL" id="CAF3786294.1"/>
    </source>
</evidence>
<dbReference type="Pfam" id="PF04511">
    <property type="entry name" value="DER1"/>
    <property type="match status" value="1"/>
</dbReference>
<keyword evidence="4 7" id="KW-0256">Endoplasmic reticulum</keyword>
<feature type="transmembrane region" description="Helical" evidence="7">
    <location>
        <begin position="99"/>
        <end position="121"/>
    </location>
</feature>
<feature type="transmembrane region" description="Helical" evidence="7">
    <location>
        <begin position="58"/>
        <end position="79"/>
    </location>
</feature>
<keyword evidence="5 7" id="KW-1133">Transmembrane helix</keyword>
<keyword evidence="6 7" id="KW-0472">Membrane</keyword>
<evidence type="ECO:0000256" key="2">
    <source>
        <dbReference type="ARBA" id="ARBA00008917"/>
    </source>
</evidence>
<evidence type="ECO:0000256" key="5">
    <source>
        <dbReference type="ARBA" id="ARBA00022989"/>
    </source>
</evidence>
<dbReference type="PANTHER" id="PTHR11009">
    <property type="entry name" value="DER1-LIKE PROTEIN, DERLIN"/>
    <property type="match status" value="1"/>
</dbReference>
<comment type="subcellular location">
    <subcellularLocation>
        <location evidence="1 7">Endoplasmic reticulum membrane</location>
        <topology evidence="1 7">Multi-pass membrane protein</topology>
    </subcellularLocation>
</comment>
<dbReference type="Proteomes" id="UP000663823">
    <property type="component" value="Unassembled WGS sequence"/>
</dbReference>
<name>A0A813TBH9_9BILA</name>
<sequence>MSASNDLGQWYKSIPSITRAWFTGSIIVPVAARLSVVNPFYLGLIVNRIIKHFEIWRLLTAILYYRMSIRYLINLYFIYQYSTRLETSTFNGKPADYVFCLTFVWLCSIIAGSILSIWMLMDSMVMSVIYIWCQLNKDVVMSFWFGLQVKAMYLPWVLMLFDWILFQPYQEDLCGIIIGHLYYFLVFKYPQDFGGAQLLQTPRLLYRYFPSKRIATSRFGTGPIHRHGLDATDNIDNHDRQVFGGRGYVLGFR</sequence>
<comment type="caution">
    <text evidence="8">The sequence shown here is derived from an EMBL/GenBank/DDBJ whole genome shotgun (WGS) entry which is preliminary data.</text>
</comment>
<dbReference type="OrthoDB" id="19102at2759"/>
<dbReference type="InterPro" id="IPR007599">
    <property type="entry name" value="DER1"/>
</dbReference>
<evidence type="ECO:0000256" key="6">
    <source>
        <dbReference type="ARBA" id="ARBA00023136"/>
    </source>
</evidence>
<comment type="function">
    <text evidence="7">May be involved in the degradation of misfolded endoplasmic reticulum (ER) luminal proteins.</text>
</comment>
<keyword evidence="3 7" id="KW-0812">Transmembrane</keyword>
<gene>
    <name evidence="10" type="ORF">FNK824_LOCUS13098</name>
    <name evidence="11" type="ORF">OTI717_LOCUS17458</name>
    <name evidence="8" type="ORF">RFH988_LOCUS4173</name>
    <name evidence="9" type="ORF">SEV965_LOCUS3454</name>
</gene>
<evidence type="ECO:0000256" key="3">
    <source>
        <dbReference type="ARBA" id="ARBA00022692"/>
    </source>
</evidence>
<dbReference type="EMBL" id="CAJOAX010002303">
    <property type="protein sequence ID" value="CAF3786294.1"/>
    <property type="molecule type" value="Genomic_DNA"/>
</dbReference>
<dbReference type="Proteomes" id="UP000663889">
    <property type="component" value="Unassembled WGS sequence"/>
</dbReference>
<dbReference type="EMBL" id="CAJOBE010001689">
    <property type="protein sequence ID" value="CAF3766299.1"/>
    <property type="molecule type" value="Genomic_DNA"/>
</dbReference>
<dbReference type="SUPFAM" id="SSF144091">
    <property type="entry name" value="Rhomboid-like"/>
    <property type="match status" value="1"/>
</dbReference>
<dbReference type="EMBL" id="CAJNOU010000088">
    <property type="protein sequence ID" value="CAF0857806.1"/>
    <property type="molecule type" value="Genomic_DNA"/>
</dbReference>
<accession>A0A813TBH9</accession>
<evidence type="ECO:0000313" key="10">
    <source>
        <dbReference type="EMBL" id="CAF3766299.1"/>
    </source>
</evidence>
<dbReference type="AlphaFoldDB" id="A0A813TBH9"/>
<feature type="transmembrane region" description="Helical" evidence="7">
    <location>
        <begin position="20"/>
        <end position="46"/>
    </location>
</feature>
<evidence type="ECO:0000256" key="4">
    <source>
        <dbReference type="ARBA" id="ARBA00022824"/>
    </source>
</evidence>
<dbReference type="Proteomes" id="UP000663882">
    <property type="component" value="Unassembled WGS sequence"/>
</dbReference>
<dbReference type="GO" id="GO:0005789">
    <property type="term" value="C:endoplasmic reticulum membrane"/>
    <property type="evidence" value="ECO:0007669"/>
    <property type="project" value="UniProtKB-SubCell"/>
</dbReference>
<reference evidence="8" key="1">
    <citation type="submission" date="2021-02" db="EMBL/GenBank/DDBJ databases">
        <authorList>
            <person name="Nowell W R."/>
        </authorList>
    </citation>
    <scope>NUCLEOTIDE SEQUENCE</scope>
</reference>